<feature type="non-terminal residue" evidence="2">
    <location>
        <position position="294"/>
    </location>
</feature>
<dbReference type="InterPro" id="IPR008753">
    <property type="entry name" value="Peptidase_M13_N"/>
</dbReference>
<dbReference type="GO" id="GO:0004222">
    <property type="term" value="F:metalloendopeptidase activity"/>
    <property type="evidence" value="ECO:0007669"/>
    <property type="project" value="InterPro"/>
</dbReference>
<feature type="domain" description="Peptidase M13 N-terminal" evidence="1">
    <location>
        <begin position="13"/>
        <end position="213"/>
    </location>
</feature>
<dbReference type="PANTHER" id="PTHR11733:SF167">
    <property type="entry name" value="FI17812P1-RELATED"/>
    <property type="match status" value="1"/>
</dbReference>
<dbReference type="PROSITE" id="PS51885">
    <property type="entry name" value="NEPRILYSIN"/>
    <property type="match status" value="1"/>
</dbReference>
<dbReference type="InterPro" id="IPR000718">
    <property type="entry name" value="Peptidase_M13"/>
</dbReference>
<proteinExistence type="predicted"/>
<comment type="caution">
    <text evidence="2">The sequence shown here is derived from an EMBL/GenBank/DDBJ whole genome shotgun (WGS) entry which is preliminary data.</text>
</comment>
<protein>
    <recommendedName>
        <fullName evidence="1">Peptidase M13 N-terminal domain-containing protein</fullName>
    </recommendedName>
</protein>
<dbReference type="EMBL" id="BARS01010812">
    <property type="protein sequence ID" value="GAF97586.1"/>
    <property type="molecule type" value="Genomic_DNA"/>
</dbReference>
<feature type="non-terminal residue" evidence="2">
    <location>
        <position position="1"/>
    </location>
</feature>
<reference evidence="2" key="1">
    <citation type="journal article" date="2014" name="Front. Microbiol.">
        <title>High frequency of phylogenetically diverse reductive dehalogenase-homologous genes in deep subseafloor sedimentary metagenomes.</title>
        <authorList>
            <person name="Kawai M."/>
            <person name="Futagami T."/>
            <person name="Toyoda A."/>
            <person name="Takaki Y."/>
            <person name="Nishi S."/>
            <person name="Hori S."/>
            <person name="Arai W."/>
            <person name="Tsubouchi T."/>
            <person name="Morono Y."/>
            <person name="Uchiyama I."/>
            <person name="Ito T."/>
            <person name="Fujiyama A."/>
            <person name="Inagaki F."/>
            <person name="Takami H."/>
        </authorList>
    </citation>
    <scope>NUCLEOTIDE SEQUENCE</scope>
    <source>
        <strain evidence="2">Expedition CK06-06</strain>
    </source>
</reference>
<dbReference type="SUPFAM" id="SSF55486">
    <property type="entry name" value="Metalloproteases ('zincins'), catalytic domain"/>
    <property type="match status" value="1"/>
</dbReference>
<dbReference type="AlphaFoldDB" id="X0UE66"/>
<dbReference type="GO" id="GO:0016485">
    <property type="term" value="P:protein processing"/>
    <property type="evidence" value="ECO:0007669"/>
    <property type="project" value="TreeGrafter"/>
</dbReference>
<dbReference type="GO" id="GO:0005886">
    <property type="term" value="C:plasma membrane"/>
    <property type="evidence" value="ECO:0007669"/>
    <property type="project" value="TreeGrafter"/>
</dbReference>
<organism evidence="2">
    <name type="scientific">marine sediment metagenome</name>
    <dbReference type="NCBI Taxonomy" id="412755"/>
    <lineage>
        <taxon>unclassified sequences</taxon>
        <taxon>metagenomes</taxon>
        <taxon>ecological metagenomes</taxon>
    </lineage>
</organism>
<dbReference type="InterPro" id="IPR042089">
    <property type="entry name" value="Peptidase_M13_dom_2"/>
</dbReference>
<accession>X0UE66</accession>
<sequence length="294" mass="35005">DACLGGAKHNKFNPQDVWDVEYELLMAMGCGEVKNENANYYNPLTLSEVENDYHFDLTEFTKKLGYKTPPKRVIISSLSAFKCIVKLVEKNWNTDKWRTYWIFMWFKQMIRFQEEWRDIYFDFYGKYVEGQTVKMPIDTYSIFGLSFSFNTFLTEQYVNHKRNPTYVNYVKQLVEDLKQVFIRRVNRNTWLSPSTKKAALRKLEKLYVVVGSPDKMRNDPVLDYTNDNPWHNMLTLAKWKHKKFIELEGKSVIDIPQIDWNKFKLVGTQAYMVNAYYRPTSNSIYVPLAYLQKP</sequence>
<evidence type="ECO:0000313" key="2">
    <source>
        <dbReference type="EMBL" id="GAF97586.1"/>
    </source>
</evidence>
<dbReference type="Pfam" id="PF05649">
    <property type="entry name" value="Peptidase_M13_N"/>
    <property type="match status" value="1"/>
</dbReference>
<dbReference type="Gene3D" id="1.10.1380.10">
    <property type="entry name" value="Neutral endopeptidase , domain2"/>
    <property type="match status" value="1"/>
</dbReference>
<dbReference type="PANTHER" id="PTHR11733">
    <property type="entry name" value="ZINC METALLOPROTEASE FAMILY M13 NEPRILYSIN-RELATED"/>
    <property type="match status" value="1"/>
</dbReference>
<name>X0UE66_9ZZZZ</name>
<gene>
    <name evidence="2" type="ORF">S01H1_19901</name>
</gene>
<evidence type="ECO:0000259" key="1">
    <source>
        <dbReference type="Pfam" id="PF05649"/>
    </source>
</evidence>